<dbReference type="GO" id="GO:0016251">
    <property type="term" value="F:RNA polymerase II general transcription initiation factor activity"/>
    <property type="evidence" value="ECO:0007669"/>
    <property type="project" value="TreeGrafter"/>
</dbReference>
<evidence type="ECO:0000256" key="6">
    <source>
        <dbReference type="ARBA" id="ARBA00023163"/>
    </source>
</evidence>
<reference evidence="14 16" key="2">
    <citation type="journal article" date="2018" name="Elife">
        <title>Functional genomics of lipid metabolism in the oleaginous yeast Rhodosporidium toruloides.</title>
        <authorList>
            <person name="Coradetti S.T."/>
            <person name="Pinel D."/>
            <person name="Geiselman G."/>
            <person name="Ito M."/>
            <person name="Mondo S."/>
            <person name="Reilly M.C."/>
            <person name="Cheng Y.F."/>
            <person name="Bauer S."/>
            <person name="Grigoriev I."/>
            <person name="Gladden J.M."/>
            <person name="Simmons B.A."/>
            <person name="Brem R."/>
            <person name="Arkin A.P."/>
            <person name="Skerker J.M."/>
        </authorList>
    </citation>
    <scope>NUCLEOTIDE SEQUENCE [LARGE SCALE GENOMIC DNA]</scope>
    <source>
        <strain evidence="14 16">NBRC 0880</strain>
    </source>
</reference>
<dbReference type="GO" id="GO:0006325">
    <property type="term" value="P:chromatin organization"/>
    <property type="evidence" value="ECO:0007669"/>
    <property type="project" value="UniProtKB-ARBA"/>
</dbReference>
<evidence type="ECO:0000256" key="11">
    <source>
        <dbReference type="SAM" id="MobiDB-lite"/>
    </source>
</evidence>
<dbReference type="PROSITE" id="PS00633">
    <property type="entry name" value="BROMODOMAIN_1"/>
    <property type="match status" value="1"/>
</dbReference>
<evidence type="ECO:0000256" key="10">
    <source>
        <dbReference type="PROSITE-ProRule" id="PRU00035"/>
    </source>
</evidence>
<dbReference type="OMA" id="REFLMPI"/>
<dbReference type="SUPFAM" id="SSF63737">
    <property type="entry name" value="Leukotriene A4 hydrolase N-terminal domain"/>
    <property type="match status" value="1"/>
</dbReference>
<dbReference type="GO" id="GO:0000976">
    <property type="term" value="F:transcription cis-regulatory region binding"/>
    <property type="evidence" value="ECO:0007669"/>
    <property type="project" value="TreeGrafter"/>
</dbReference>
<feature type="region of interest" description="Disordered" evidence="11">
    <location>
        <begin position="1366"/>
        <end position="1557"/>
    </location>
</feature>
<dbReference type="PANTHER" id="PTHR15137:SF9">
    <property type="entry name" value="TRANSCRIPTION INITIATION FACTOR TFIID SUBUNIT 2"/>
    <property type="match status" value="1"/>
</dbReference>
<dbReference type="InterPro" id="IPR001487">
    <property type="entry name" value="Bromodomain"/>
</dbReference>
<dbReference type="PANTHER" id="PTHR15137">
    <property type="entry name" value="TRANSCRIPTION INITIATION FACTOR TFIID"/>
    <property type="match status" value="1"/>
</dbReference>
<evidence type="ECO:0000313" key="13">
    <source>
        <dbReference type="EMBL" id="CTR08336.1"/>
    </source>
</evidence>
<feature type="compositionally biased region" description="Acidic residues" evidence="11">
    <location>
        <begin position="235"/>
        <end position="250"/>
    </location>
</feature>
<feature type="compositionally biased region" description="Pro residues" evidence="11">
    <location>
        <begin position="1405"/>
        <end position="1415"/>
    </location>
</feature>
<feature type="compositionally biased region" description="Low complexity" evidence="11">
    <location>
        <begin position="1416"/>
        <end position="1430"/>
    </location>
</feature>
<evidence type="ECO:0000256" key="4">
    <source>
        <dbReference type="ARBA" id="ARBA00023015"/>
    </source>
</evidence>
<dbReference type="CDD" id="cd09839">
    <property type="entry name" value="M1_like_TAF2"/>
    <property type="match status" value="1"/>
</dbReference>
<dbReference type="GO" id="GO:0005669">
    <property type="term" value="C:transcription factor TFIID complex"/>
    <property type="evidence" value="ECO:0007669"/>
    <property type="project" value="InterPro"/>
</dbReference>
<dbReference type="InterPro" id="IPR027268">
    <property type="entry name" value="Peptidase_M4/M1_CTD_sf"/>
</dbReference>
<dbReference type="CDD" id="cd04369">
    <property type="entry name" value="Bromodomain"/>
    <property type="match status" value="2"/>
</dbReference>
<feature type="compositionally biased region" description="Pro residues" evidence="11">
    <location>
        <begin position="1455"/>
        <end position="1479"/>
    </location>
</feature>
<evidence type="ECO:0000256" key="3">
    <source>
        <dbReference type="ARBA" id="ARBA00017363"/>
    </source>
</evidence>
<feature type="region of interest" description="Disordered" evidence="11">
    <location>
        <begin position="213"/>
        <end position="250"/>
    </location>
</feature>
<feature type="domain" description="Bromo" evidence="12">
    <location>
        <begin position="1616"/>
        <end position="1687"/>
    </location>
</feature>
<proteinExistence type="inferred from homology"/>
<keyword evidence="6" id="KW-0804">Transcription</keyword>
<accession>A0A0K3CME8</accession>
<feature type="region of interest" description="Disordered" evidence="11">
    <location>
        <begin position="1195"/>
        <end position="1236"/>
    </location>
</feature>
<dbReference type="InterPro" id="IPR018359">
    <property type="entry name" value="Bromodomain_CS"/>
</dbReference>
<feature type="compositionally biased region" description="Pro residues" evidence="11">
    <location>
        <begin position="1371"/>
        <end position="1380"/>
    </location>
</feature>
<evidence type="ECO:0000313" key="16">
    <source>
        <dbReference type="Proteomes" id="UP000239560"/>
    </source>
</evidence>
<feature type="domain" description="Bromo" evidence="12">
    <location>
        <begin position="1723"/>
        <end position="1797"/>
    </location>
</feature>
<dbReference type="InterPro" id="IPR042097">
    <property type="entry name" value="Aminopeptidase_N-like_N_sf"/>
</dbReference>
<keyword evidence="4" id="KW-0805">Transcription regulation</keyword>
<dbReference type="Gene3D" id="2.60.40.1730">
    <property type="entry name" value="tricorn interacting facor f3 domain"/>
    <property type="match status" value="1"/>
</dbReference>
<feature type="compositionally biased region" description="Polar residues" evidence="11">
    <location>
        <begin position="1506"/>
        <end position="1518"/>
    </location>
</feature>
<comment type="similarity">
    <text evidence="2">Belongs to the TAF2 family.</text>
</comment>
<sequence length="1904" mass="211064">MGKGFAITNQKVSISIGLQGRIHGYTELTIVPTAADLRTVWLHARSLSILSCSLRLPTVVPLAFSHLPPSIPALTQPENIHTYPEMKRQIWRAENEGEEGELGIAIPQGCIVRTSIGMGRTPSTAPTPAKDGLLPRTDEFEPFTVAVEYEVTKPGIGLVVVGPDEANPSRFPHVFTSSISDIGARTWVPCSDSPRERCSWDLELVVPRVLASAPPDKRKRDGPAAVEDGANGTTAEEDEEEDDEEDEEVDAEYPISVIASGELVEQVVHPDRSDRVIWHFVQVSPVSVQQVGWAVGPFVVTEVRGTKKRADGEAREDDEDEDGAAVQDDGPAIHALCLPGRESEMEYSVGVIRQAMEFYTATFGSYPFVTYAVAFVDSLASASPTFHSAGLTILSSDILHPPSVIDQAYETRHLLAHALAVQWSGVNLIPRTPSDSWLIIGIALHMTSHFVRHLWGNNEFRFRLKKDINRCVEQDIQFEPICVPARLTLPEPNQMQFIALKAPLVLHILDKHLRKSGTSLGLDKVFPKIFLDAISGELTSQANSLSTTSFMRTCRKLCGGSSEALKIFFDQWVYGSGCPTFEVTANFNRKKMAVELNVTQRCYAYAWSQKAPWEAQGHLRPIPLFDGQMTIRIHEADGTPYEHVLTIQDSFKRHEVPFNTKYKRVRRNTKRYQARQAAATAAALGDIEAQEDMGLIDLGFSLGMWEDEKERERWRVADWTEEDDLVMSQATYEWIRIDADIEWICIVKFTQPDFMWISQLQRDRDVVAQLEAIHALSSIPSPIVSSNMCKTVLVSNYFFRIRMEAALALISCATLEQQYLGLFHLFKTFQTWYCFEPDVETKDPFGFRCIPKTNDFSDFTLYFMKKALVTAISMIRDERGQTPPVIQQFLVDLLAYNDNLGNKYSDAFYITSVMNALSHTLVNVVPRDLNGDTEQITEVDSNENLAPAVQEVERYLASDRLVPSYHNAVTIAGIEFKLKLTLASLIPEDRMFFFNYTRDGNYPPLRIAAFDALLLLNPLQDVMALVRYLFSVMRDDSSRLVQRRLAESVLESLPVLVAIHDLAAPDPNADPAGDAKKERDELANVLKMLRKKPGRSMNYRTSLLQTLTSPDVDPEVRLCCLKICEATVRPEGEPIPKMRFRLPPTPAPAPVPEAPPTPVQTLPKLKLGGPATPKVTIPPRIDEYTPVGGFDEFAQPYQPYQEPIPPPPPPVIKPPKKPKDKVVKPPKPQASQASGMPLADVTACKSLLKKLLKDKKSFIFRAPVDPVKAGALDYFDKIKNPMDIGTMSAKLSAGVYPDRYAFRDDFKLIISNAKLYNGAFSPIGELANDLDMMFDKHWERVEVTLSRLEGGQPSYAAAPEITRLPKIPKHAIPPPPPPPLDGYYASPAPAPPAPTPTISLKLKAPAPPPPPPPLPAAADANAPAPAATPAHSPPPPAQAQPQPQATPAPVLASPALPPLPSGPPSASPAATPAPPPVPKPTFKIKLGGASIKDATPKPPKAASFSPEVSYSPASTTYPDSYDPALAGIGPPKQKKHRDVKPEKKKIKGPINYAEPPDLDFDDADSTVPVNPTPVAFAVPQRPEVLDTPRPPYPTKWVDPEGPVDIAKARMVLSKIRSLREAFFFQYPVEPVGPLATYYDEIEQPMDLDTMSKKLDAGAYPNYSALFSDFDLIVANCQKFNTPNTEPIWHVLLLDRAWRTEWEKANKLSYITKRSLGAFLKKLMEEGAALPFNVPIADLAVQVPNYHDYIPKEDGRDLQMIKRKLETDQYNSIEALEADFDLMVRNCYRFNGMESQVSFSARELDGKFKAGIKRIKTDSLKQNKRAGSSGVGGSFAYVVLAYLQRRFTIIVLCPSLLHDLRKQVLSSPLPSSAPSWALAIQRTLPFFSSSHFHRSTLSLFSSALC</sequence>
<dbReference type="InterPro" id="IPR057991">
    <property type="entry name" value="TPR_TAF2_C"/>
</dbReference>
<dbReference type="SUPFAM" id="SSF55486">
    <property type="entry name" value="Metalloproteases ('zincins'), catalytic domain"/>
    <property type="match status" value="1"/>
</dbReference>
<keyword evidence="15" id="KW-1185">Reference proteome</keyword>
<feature type="compositionally biased region" description="Acidic residues" evidence="11">
    <location>
        <begin position="314"/>
        <end position="323"/>
    </location>
</feature>
<evidence type="ECO:0000256" key="8">
    <source>
        <dbReference type="ARBA" id="ARBA00025346"/>
    </source>
</evidence>
<dbReference type="InterPro" id="IPR057345">
    <property type="entry name" value="Ig-like_TAF2"/>
</dbReference>
<evidence type="ECO:0000259" key="12">
    <source>
        <dbReference type="PROSITE" id="PS50014"/>
    </source>
</evidence>
<dbReference type="GO" id="GO:0003682">
    <property type="term" value="F:chromatin binding"/>
    <property type="evidence" value="ECO:0007669"/>
    <property type="project" value="TreeGrafter"/>
</dbReference>
<dbReference type="PRINTS" id="PR00503">
    <property type="entry name" value="BROMODOMAIN"/>
</dbReference>
<evidence type="ECO:0000313" key="14">
    <source>
        <dbReference type="EMBL" id="PRQ72996.1"/>
    </source>
</evidence>
<comment type="subcellular location">
    <subcellularLocation>
        <location evidence="1">Nucleus</location>
    </subcellularLocation>
</comment>
<feature type="domain" description="Bromo" evidence="12">
    <location>
        <begin position="1252"/>
        <end position="1324"/>
    </location>
</feature>
<dbReference type="Gene3D" id="1.10.390.10">
    <property type="entry name" value="Neutral Protease Domain 2"/>
    <property type="match status" value="1"/>
</dbReference>
<dbReference type="EMBL" id="CWKI01000008">
    <property type="protein sequence ID" value="CTR08336.1"/>
    <property type="molecule type" value="Genomic_DNA"/>
</dbReference>
<feature type="compositionally biased region" description="Pro residues" evidence="11">
    <location>
        <begin position="1202"/>
        <end position="1213"/>
    </location>
</feature>
<dbReference type="Pfam" id="PF25577">
    <property type="entry name" value="TPR_TAF2_C"/>
    <property type="match status" value="1"/>
</dbReference>
<dbReference type="Proteomes" id="UP000199069">
    <property type="component" value="Unassembled WGS sequence"/>
</dbReference>
<dbReference type="InterPro" id="IPR036427">
    <property type="entry name" value="Bromodomain-like_sf"/>
</dbReference>
<dbReference type="InterPro" id="IPR037813">
    <property type="entry name" value="TAF2"/>
</dbReference>
<dbReference type="PROSITE" id="PS50014">
    <property type="entry name" value="BROMODOMAIN_2"/>
    <property type="match status" value="3"/>
</dbReference>
<feature type="compositionally biased region" description="Basic residues" evidence="11">
    <location>
        <begin position="1532"/>
        <end position="1547"/>
    </location>
</feature>
<dbReference type="Pfam" id="PF00439">
    <property type="entry name" value="Bromodomain"/>
    <property type="match status" value="3"/>
</dbReference>
<dbReference type="SMART" id="SM00297">
    <property type="entry name" value="BROMO"/>
    <property type="match status" value="3"/>
</dbReference>
<evidence type="ECO:0000256" key="1">
    <source>
        <dbReference type="ARBA" id="ARBA00004123"/>
    </source>
</evidence>
<evidence type="ECO:0000256" key="9">
    <source>
        <dbReference type="ARBA" id="ARBA00076306"/>
    </source>
</evidence>
<comment type="function">
    <text evidence="8">Functions as a component of the DNA-binding general transcription factor complex TFIID. Binding of TFIID to a promoter (with or without TATA element) is the initial step in pre-initiation complex (PIC) formation. TFIID plays a key role in the regulation of gene expression by RNA polymerase II through different activities such as transcription activator interaction, core promoter recognition and selectivity, TFIIA and TFIIB interaction, chromatin modification (histone acetylation by TAF1), facilitation of DNA opening and initiation of transcription.</text>
</comment>
<evidence type="ECO:0000256" key="7">
    <source>
        <dbReference type="ARBA" id="ARBA00023242"/>
    </source>
</evidence>
<dbReference type="Proteomes" id="UP000239560">
    <property type="component" value="Unassembled WGS sequence"/>
</dbReference>
<dbReference type="FunFam" id="1.10.390.10:FF:000011">
    <property type="entry name" value="Transcription initiation factor TFIID subunit"/>
    <property type="match status" value="1"/>
</dbReference>
<feature type="region of interest" description="Disordered" evidence="11">
    <location>
        <begin position="1161"/>
        <end position="1181"/>
    </location>
</feature>
<keyword evidence="5 10" id="KW-0103">Bromodomain</keyword>
<reference evidence="13 15" key="1">
    <citation type="submission" date="2015-07" db="EMBL/GenBank/DDBJ databases">
        <authorList>
            <person name="Cajimat M.N.B."/>
            <person name="Milazzo M.L."/>
            <person name="Fulhorst C.F."/>
        </authorList>
    </citation>
    <scope>NUCLEOTIDE SEQUENCE [LARGE SCALE GENOMIC DNA]</scope>
    <source>
        <strain evidence="13">Single colony</strain>
    </source>
</reference>
<protein>
    <recommendedName>
        <fullName evidence="3">Transcription initiation factor TFIID subunit 2</fullName>
    </recommendedName>
    <alternativeName>
        <fullName evidence="9">TBP-associated factor 2</fullName>
    </alternativeName>
</protein>
<dbReference type="OrthoDB" id="308861at2759"/>
<evidence type="ECO:0000256" key="5">
    <source>
        <dbReference type="ARBA" id="ARBA00023117"/>
    </source>
</evidence>
<name>A0A0K3CME8_RHOTO</name>
<gene>
    <name evidence="13" type="primary">FGENESH: predicted gene_8.52</name>
    <name evidence="14" type="ORF">AAT19DRAFT_15749</name>
    <name evidence="13" type="ORF">BN2166_0041970</name>
</gene>
<dbReference type="EMBL" id="LCTV02000008">
    <property type="protein sequence ID" value="PRQ72996.1"/>
    <property type="molecule type" value="Genomic_DNA"/>
</dbReference>
<evidence type="ECO:0000256" key="2">
    <source>
        <dbReference type="ARBA" id="ARBA00010937"/>
    </source>
</evidence>
<organism evidence="13 15">
    <name type="scientific">Rhodotorula toruloides</name>
    <name type="common">Yeast</name>
    <name type="synonym">Rhodosporidium toruloides</name>
    <dbReference type="NCBI Taxonomy" id="5286"/>
    <lineage>
        <taxon>Eukaryota</taxon>
        <taxon>Fungi</taxon>
        <taxon>Dikarya</taxon>
        <taxon>Basidiomycota</taxon>
        <taxon>Pucciniomycotina</taxon>
        <taxon>Microbotryomycetes</taxon>
        <taxon>Sporidiobolales</taxon>
        <taxon>Sporidiobolaceae</taxon>
        <taxon>Rhodotorula</taxon>
    </lineage>
</organism>
<dbReference type="SUPFAM" id="SSF47370">
    <property type="entry name" value="Bromodomain"/>
    <property type="match status" value="3"/>
</dbReference>
<dbReference type="Gene3D" id="1.20.920.10">
    <property type="entry name" value="Bromodomain-like"/>
    <property type="match status" value="3"/>
</dbReference>
<feature type="compositionally biased region" description="Low complexity" evidence="11">
    <location>
        <begin position="1439"/>
        <end position="1454"/>
    </location>
</feature>
<dbReference type="STRING" id="5286.A0A0K3CME8"/>
<dbReference type="Pfam" id="PF25316">
    <property type="entry name" value="TAF2_3rd"/>
    <property type="match status" value="1"/>
</dbReference>
<evidence type="ECO:0000313" key="15">
    <source>
        <dbReference type="Proteomes" id="UP000199069"/>
    </source>
</evidence>
<feature type="region of interest" description="Disordered" evidence="11">
    <location>
        <begin position="305"/>
        <end position="328"/>
    </location>
</feature>
<dbReference type="GO" id="GO:0006367">
    <property type="term" value="P:transcription initiation at RNA polymerase II promoter"/>
    <property type="evidence" value="ECO:0007669"/>
    <property type="project" value="TreeGrafter"/>
</dbReference>
<keyword evidence="7" id="KW-0539">Nucleus</keyword>